<dbReference type="RefSeq" id="WP_209455376.1">
    <property type="nucleotide sequence ID" value="NZ_BAAACS010000017.1"/>
</dbReference>
<name>A0ABS4E721_9FIRM</name>
<gene>
    <name evidence="1" type="ORF">J2Z43_000108</name>
</gene>
<reference evidence="1 2" key="1">
    <citation type="submission" date="2021-03" db="EMBL/GenBank/DDBJ databases">
        <title>Genomic Encyclopedia of Type Strains, Phase IV (KMG-IV): sequencing the most valuable type-strain genomes for metagenomic binning, comparative biology and taxonomic classification.</title>
        <authorList>
            <person name="Goeker M."/>
        </authorList>
    </citation>
    <scope>NUCLEOTIDE SEQUENCE [LARGE SCALE GENOMIC DNA]</scope>
    <source>
        <strain evidence="1 2">DSM 1289</strain>
    </source>
</reference>
<protein>
    <submittedName>
        <fullName evidence="1">Carbon monoxide dehydrogenase subunit G</fullName>
    </submittedName>
</protein>
<keyword evidence="2" id="KW-1185">Reference proteome</keyword>
<dbReference type="EMBL" id="JAGGJX010000001">
    <property type="protein sequence ID" value="MBP1853718.1"/>
    <property type="molecule type" value="Genomic_DNA"/>
</dbReference>
<dbReference type="Proteomes" id="UP000767291">
    <property type="component" value="Unassembled WGS sequence"/>
</dbReference>
<organism evidence="1 2">
    <name type="scientific">Metaclostridioides mangenotii</name>
    <dbReference type="NCBI Taxonomy" id="1540"/>
    <lineage>
        <taxon>Bacteria</taxon>
        <taxon>Bacillati</taxon>
        <taxon>Bacillota</taxon>
        <taxon>Clostridia</taxon>
        <taxon>Peptostreptococcales</taxon>
        <taxon>Peptostreptococcaceae</taxon>
        <taxon>Metaclostridioides</taxon>
    </lineage>
</organism>
<evidence type="ECO:0000313" key="2">
    <source>
        <dbReference type="Proteomes" id="UP000767291"/>
    </source>
</evidence>
<comment type="caution">
    <text evidence="1">The sequence shown here is derived from an EMBL/GenBank/DDBJ whole genome shotgun (WGS) entry which is preliminary data.</text>
</comment>
<sequence>MGIRYDLGYDNSKKLEEALKKSTINLEPKLNEYLHIKGSKEVMKSVIDFTPISNRNKAHAKESGSLKTNTSNLSFEVTTKGKFGYLFFPDQGIGKHNLVAQQFFERGLKSKEDKMFNDIMKVIEEQLKIQI</sequence>
<accession>A0ABS4E721</accession>
<evidence type="ECO:0000313" key="1">
    <source>
        <dbReference type="EMBL" id="MBP1853718.1"/>
    </source>
</evidence>
<proteinExistence type="predicted"/>